<dbReference type="Proteomes" id="UP000823842">
    <property type="component" value="Unassembled WGS sequence"/>
</dbReference>
<gene>
    <name evidence="1" type="ORF">IAA06_04445</name>
</gene>
<evidence type="ECO:0000313" key="1">
    <source>
        <dbReference type="EMBL" id="HJB28027.1"/>
    </source>
</evidence>
<evidence type="ECO:0000313" key="2">
    <source>
        <dbReference type="Proteomes" id="UP000823842"/>
    </source>
</evidence>
<protein>
    <submittedName>
        <fullName evidence="1">Uncharacterized protein</fullName>
    </submittedName>
</protein>
<sequence>SVKIFPYTIYGSGRECFADILYFVSKMPILWDFMKKKAFDFMSNTQYNTFIFYRGDRTVRIKITKFLRNNYKRGIVSKRAGSRNDGENSNGVY</sequence>
<comment type="caution">
    <text evidence="1">The sequence shown here is derived from an EMBL/GenBank/DDBJ whole genome shotgun (WGS) entry which is preliminary data.</text>
</comment>
<reference evidence="1" key="1">
    <citation type="journal article" date="2021" name="PeerJ">
        <title>Extensive microbial diversity within the chicken gut microbiome revealed by metagenomics and culture.</title>
        <authorList>
            <person name="Gilroy R."/>
            <person name="Ravi A."/>
            <person name="Getino M."/>
            <person name="Pursley I."/>
            <person name="Horton D.L."/>
            <person name="Alikhan N.F."/>
            <person name="Baker D."/>
            <person name="Gharbi K."/>
            <person name="Hall N."/>
            <person name="Watson M."/>
            <person name="Adriaenssens E.M."/>
            <person name="Foster-Nyarko E."/>
            <person name="Jarju S."/>
            <person name="Secka A."/>
            <person name="Antonio M."/>
            <person name="Oren A."/>
            <person name="Chaudhuri R.R."/>
            <person name="La Ragione R."/>
            <person name="Hildebrand F."/>
            <person name="Pallen M.J."/>
        </authorList>
    </citation>
    <scope>NUCLEOTIDE SEQUENCE</scope>
    <source>
        <strain evidence="1">ChiSjej1B19-5720</strain>
    </source>
</reference>
<organism evidence="1 2">
    <name type="scientific">Candidatus Blautia faecavium</name>
    <dbReference type="NCBI Taxonomy" id="2838487"/>
    <lineage>
        <taxon>Bacteria</taxon>
        <taxon>Bacillati</taxon>
        <taxon>Bacillota</taxon>
        <taxon>Clostridia</taxon>
        <taxon>Lachnospirales</taxon>
        <taxon>Lachnospiraceae</taxon>
        <taxon>Blautia</taxon>
    </lineage>
</organism>
<dbReference type="EMBL" id="DWYZ01000088">
    <property type="protein sequence ID" value="HJB28027.1"/>
    <property type="molecule type" value="Genomic_DNA"/>
</dbReference>
<reference evidence="1" key="2">
    <citation type="submission" date="2021-04" db="EMBL/GenBank/DDBJ databases">
        <authorList>
            <person name="Gilroy R."/>
        </authorList>
    </citation>
    <scope>NUCLEOTIDE SEQUENCE</scope>
    <source>
        <strain evidence="1">ChiSjej1B19-5720</strain>
    </source>
</reference>
<name>A0A9D2LRD6_9FIRM</name>
<feature type="non-terminal residue" evidence="1">
    <location>
        <position position="1"/>
    </location>
</feature>
<dbReference type="AlphaFoldDB" id="A0A9D2LRD6"/>
<accession>A0A9D2LRD6</accession>
<proteinExistence type="predicted"/>